<dbReference type="InterPro" id="IPR047951">
    <property type="entry name" value="Transpos_ISL3"/>
</dbReference>
<dbReference type="Pfam" id="PF14690">
    <property type="entry name" value="Zn_ribbon_ISL3"/>
    <property type="match status" value="1"/>
</dbReference>
<dbReference type="RefSeq" id="WP_205008891.1">
    <property type="nucleotide sequence ID" value="NZ_JAFBEH010000004.1"/>
</dbReference>
<sequence>MEQVDYIKDSLDIKDPNITFEKDFDKFPTHREYHAKLDYDAPQCPSCQADMAKYDFQKPCKIPYLEMVGYKILIRLKKRR</sequence>
<feature type="domain" description="Transposase IS204/IS1001/IS1096/IS1165 zinc-finger" evidence="1">
    <location>
        <begin position="41"/>
        <end position="80"/>
    </location>
</feature>
<dbReference type="EMBL" id="JAFBEH010000004">
    <property type="protein sequence ID" value="MBM7642024.1"/>
    <property type="molecule type" value="Genomic_DNA"/>
</dbReference>
<reference evidence="2 3" key="1">
    <citation type="submission" date="2021-01" db="EMBL/GenBank/DDBJ databases">
        <title>Genomic Encyclopedia of Type Strains, Phase IV (KMG-IV): sequencing the most valuable type-strain genomes for metagenomic binning, comparative biology and taxonomic classification.</title>
        <authorList>
            <person name="Goeker M."/>
        </authorList>
    </citation>
    <scope>NUCLEOTIDE SEQUENCE [LARGE SCALE GENOMIC DNA]</scope>
    <source>
        <strain evidence="2 3">DSM 27382</strain>
    </source>
</reference>
<evidence type="ECO:0000313" key="3">
    <source>
        <dbReference type="Proteomes" id="UP000697472"/>
    </source>
</evidence>
<name>A0ABS2PPS0_9STRE</name>
<proteinExistence type="predicted"/>
<dbReference type="PANTHER" id="PTHR33498:SF1">
    <property type="entry name" value="TRANSPOSASE FOR INSERTION SEQUENCE ELEMENT IS1557"/>
    <property type="match status" value="1"/>
</dbReference>
<gene>
    <name evidence="2" type="ORF">JOC28_000316</name>
</gene>
<evidence type="ECO:0000259" key="1">
    <source>
        <dbReference type="Pfam" id="PF14690"/>
    </source>
</evidence>
<accession>A0ABS2PPS0</accession>
<keyword evidence="3" id="KW-1185">Reference proteome</keyword>
<dbReference type="InterPro" id="IPR029261">
    <property type="entry name" value="Transposase_Znf"/>
</dbReference>
<protein>
    <submittedName>
        <fullName evidence="2">Transposase</fullName>
    </submittedName>
</protein>
<feature type="non-terminal residue" evidence="2">
    <location>
        <position position="80"/>
    </location>
</feature>
<dbReference type="PANTHER" id="PTHR33498">
    <property type="entry name" value="TRANSPOSASE FOR INSERTION SEQUENCE ELEMENT IS1557"/>
    <property type="match status" value="1"/>
</dbReference>
<dbReference type="Proteomes" id="UP000697472">
    <property type="component" value="Unassembled WGS sequence"/>
</dbReference>
<comment type="caution">
    <text evidence="2">The sequence shown here is derived from an EMBL/GenBank/DDBJ whole genome shotgun (WGS) entry which is preliminary data.</text>
</comment>
<organism evidence="2 3">
    <name type="scientific">Streptococcus loxodontisalivarius</name>
    <dbReference type="NCBI Taxonomy" id="1349415"/>
    <lineage>
        <taxon>Bacteria</taxon>
        <taxon>Bacillati</taxon>
        <taxon>Bacillota</taxon>
        <taxon>Bacilli</taxon>
        <taxon>Lactobacillales</taxon>
        <taxon>Streptococcaceae</taxon>
        <taxon>Streptococcus</taxon>
    </lineage>
</organism>
<evidence type="ECO:0000313" key="2">
    <source>
        <dbReference type="EMBL" id="MBM7642024.1"/>
    </source>
</evidence>